<dbReference type="RefSeq" id="WP_408257461.1">
    <property type="nucleotide sequence ID" value="NZ_JAQQCK010000001.1"/>
</dbReference>
<reference evidence="2 3" key="1">
    <citation type="journal article" date="2024" name="Chem. Sci.">
        <title>Discovery of megapolipeptins by genome mining of a Burkholderiales bacteria collection.</title>
        <authorList>
            <person name="Paulo B.S."/>
            <person name="Recchia M.J.J."/>
            <person name="Lee S."/>
            <person name="Fergusson C.H."/>
            <person name="Romanowski S.B."/>
            <person name="Hernandez A."/>
            <person name="Krull N."/>
            <person name="Liu D.Y."/>
            <person name="Cavanagh H."/>
            <person name="Bos A."/>
            <person name="Gray C.A."/>
            <person name="Murphy B.T."/>
            <person name="Linington R.G."/>
            <person name="Eustaquio A.S."/>
        </authorList>
    </citation>
    <scope>NUCLEOTIDE SEQUENCE [LARGE SCALE GENOMIC DNA]</scope>
    <source>
        <strain evidence="2 3">RL17-351-BIE-A</strain>
    </source>
</reference>
<evidence type="ECO:0008006" key="4">
    <source>
        <dbReference type="Google" id="ProtNLM"/>
    </source>
</evidence>
<sequence length="327" mass="34016">MYSEPRKIVLTSLVVGAVAIAAYVSQAGKPWQSTDEFGSARGDTPAYRTRGDTISGAVISGPVTARNDSSGASASSLQAARNSLQRNDLAAAQAQLDAVPSAQQDDDQVRALQKEVQARADNEQRAVNTARVDKAQQPAAKPVRMSSSAKHGRSRESRAVGREQANRETNRVTSYAKSQTALDNLVARVDSNSAPSARTPISGGPAMARQPSSIQTGMKAMQSASSTPGVVTPPLVEQVQQKLPTVPIAPTEPQADLTTQATLPSPPLVQSMPSGGTVARSDDGPKTRSQVRAEIVRARENGSLPAFGNPDPAGPGGAPSLTSAPRP</sequence>
<feature type="region of interest" description="Disordered" evidence="1">
    <location>
        <begin position="258"/>
        <end position="327"/>
    </location>
</feature>
<comment type="caution">
    <text evidence="2">The sequence shown here is derived from an EMBL/GenBank/DDBJ whole genome shotgun (WGS) entry which is preliminary data.</text>
</comment>
<proteinExistence type="predicted"/>
<organism evidence="2 3">
    <name type="scientific">Paraburkholderia phytofirmans</name>
    <dbReference type="NCBI Taxonomy" id="261302"/>
    <lineage>
        <taxon>Bacteria</taxon>
        <taxon>Pseudomonadati</taxon>
        <taxon>Pseudomonadota</taxon>
        <taxon>Betaproteobacteria</taxon>
        <taxon>Burkholderiales</taxon>
        <taxon>Burkholderiaceae</taxon>
        <taxon>Paraburkholderia</taxon>
    </lineage>
</organism>
<name>A0ABW9BBF5_9BURK</name>
<gene>
    <name evidence="2" type="ORF">PQR03_05775</name>
</gene>
<evidence type="ECO:0000256" key="1">
    <source>
        <dbReference type="SAM" id="MobiDB-lite"/>
    </source>
</evidence>
<dbReference type="EMBL" id="JAQQDR010000002">
    <property type="protein sequence ID" value="MFM0237632.1"/>
    <property type="molecule type" value="Genomic_DNA"/>
</dbReference>
<evidence type="ECO:0000313" key="2">
    <source>
        <dbReference type="EMBL" id="MFM0237632.1"/>
    </source>
</evidence>
<feature type="compositionally biased region" description="Basic and acidic residues" evidence="1">
    <location>
        <begin position="154"/>
        <end position="170"/>
    </location>
</feature>
<feature type="region of interest" description="Disordered" evidence="1">
    <location>
        <begin position="117"/>
        <end position="177"/>
    </location>
</feature>
<protein>
    <recommendedName>
        <fullName evidence="4">DUF4148 domain-containing protein</fullName>
    </recommendedName>
</protein>
<accession>A0ABW9BBF5</accession>
<evidence type="ECO:0000313" key="3">
    <source>
        <dbReference type="Proteomes" id="UP001629274"/>
    </source>
</evidence>
<keyword evidence="3" id="KW-1185">Reference proteome</keyword>
<dbReference type="Proteomes" id="UP001629274">
    <property type="component" value="Unassembled WGS sequence"/>
</dbReference>